<evidence type="ECO:0000256" key="3">
    <source>
        <dbReference type="ARBA" id="ARBA00008636"/>
    </source>
</evidence>
<dbReference type="STRING" id="207559.Dde_3034"/>
<dbReference type="Gene3D" id="3.30.1330.90">
    <property type="entry name" value="D-3-phosphoglycerate dehydrogenase, domain 3"/>
    <property type="match status" value="2"/>
</dbReference>
<dbReference type="GO" id="GO:0006094">
    <property type="term" value="P:gluconeogenesis"/>
    <property type="evidence" value="ECO:0007669"/>
    <property type="project" value="UniProtKB-KW"/>
</dbReference>
<dbReference type="SUPFAM" id="SSF143548">
    <property type="entry name" value="Serine metabolism enzymes domain"/>
    <property type="match status" value="1"/>
</dbReference>
<keyword evidence="8" id="KW-0408">Iron</keyword>
<dbReference type="InterPro" id="IPR005130">
    <property type="entry name" value="Ser_deHydtase-like_asu"/>
</dbReference>
<dbReference type="GO" id="GO:0003941">
    <property type="term" value="F:L-serine ammonia-lyase activity"/>
    <property type="evidence" value="ECO:0007669"/>
    <property type="project" value="UniProtKB-EC"/>
</dbReference>
<evidence type="ECO:0000313" key="15">
    <source>
        <dbReference type="Proteomes" id="UP000002710"/>
    </source>
</evidence>
<dbReference type="InterPro" id="IPR005131">
    <property type="entry name" value="Ser_deHydtase_bsu"/>
</dbReference>
<dbReference type="InterPro" id="IPR051318">
    <property type="entry name" value="Fe-S_L-Ser"/>
</dbReference>
<evidence type="ECO:0000256" key="10">
    <source>
        <dbReference type="ARBA" id="ARBA00023239"/>
    </source>
</evidence>
<keyword evidence="15" id="KW-1185">Reference proteome</keyword>
<evidence type="ECO:0000256" key="5">
    <source>
        <dbReference type="ARBA" id="ARBA00022432"/>
    </source>
</evidence>
<dbReference type="Pfam" id="PF03313">
    <property type="entry name" value="SDH_alpha"/>
    <property type="match status" value="1"/>
</dbReference>
<evidence type="ECO:0000256" key="2">
    <source>
        <dbReference type="ARBA" id="ARBA00004742"/>
    </source>
</evidence>
<dbReference type="EMBL" id="CP000112">
    <property type="protein sequence ID" value="ABB39828.1"/>
    <property type="molecule type" value="Genomic_DNA"/>
</dbReference>
<evidence type="ECO:0000256" key="4">
    <source>
        <dbReference type="ARBA" id="ARBA00012093"/>
    </source>
</evidence>
<dbReference type="PANTHER" id="PTHR30182">
    <property type="entry name" value="L-SERINE DEHYDRATASE"/>
    <property type="match status" value="1"/>
</dbReference>
<dbReference type="RefSeq" id="WP_011368800.1">
    <property type="nucleotide sequence ID" value="NC_007519.1"/>
</dbReference>
<dbReference type="Proteomes" id="UP000002710">
    <property type="component" value="Chromosome"/>
</dbReference>
<dbReference type="Pfam" id="PF03315">
    <property type="entry name" value="SDH_beta"/>
    <property type="match status" value="2"/>
</dbReference>
<evidence type="ECO:0000256" key="8">
    <source>
        <dbReference type="ARBA" id="ARBA00023004"/>
    </source>
</evidence>
<dbReference type="EC" id="4.3.1.17" evidence="4"/>
<sequence length="410" mass="43855">MDSLKELYKVGNGPSSSHTMGPQKAATEFLRRTPQAAHYRVTLLGSLAATGKGHLTDWIIKKTLGEERTTIVWKPEEVRPFHTNGMVFEALDAQGNVPEDPASTWEVYSVGGGTIAEPDSLTRGAGNFYSLTTLTAIMGHCRADNIELWEYVESQEGPGLWPFLQDIWQAMQDSIERGLGKTGLLPGDLRYPRKANAFYKKARIQSGRLRSTGMTFAYALAVSEENASGGLVVTAPTCGSAGLVPAVLRSLKEDYSLADTEILKALAVGGLVGNLVKENASISGAEVGCQGEVGTACAMAAAMTAYLFGGTHMQIDYAAEMALEHHLGMTCDPVGGYVQVPCIERNAVSAIRAINAAEYTLFTDGNHRISFDQVVQTMGETGRDLKCGYRETSLAGLAKHACLTNCGSGC</sequence>
<name>Q30WW8_OLEA2</name>
<keyword evidence="7" id="KW-0479">Metal-binding</keyword>
<dbReference type="GO" id="GO:0046872">
    <property type="term" value="F:metal ion binding"/>
    <property type="evidence" value="ECO:0007669"/>
    <property type="project" value="UniProtKB-KW"/>
</dbReference>
<keyword evidence="10 14" id="KW-0456">Lyase</keyword>
<evidence type="ECO:0000256" key="1">
    <source>
        <dbReference type="ARBA" id="ARBA00001966"/>
    </source>
</evidence>
<dbReference type="KEGG" id="dde:Dde_3034"/>
<dbReference type="HOGENOM" id="CLU_022305_0_1_7"/>
<feature type="domain" description="Serine dehydratase beta chain" evidence="13">
    <location>
        <begin position="67"/>
        <end position="117"/>
    </location>
</feature>
<keyword evidence="5" id="KW-0312">Gluconeogenesis</keyword>
<evidence type="ECO:0000256" key="6">
    <source>
        <dbReference type="ARBA" id="ARBA00022485"/>
    </source>
</evidence>
<evidence type="ECO:0000313" key="14">
    <source>
        <dbReference type="EMBL" id="ABB39828.1"/>
    </source>
</evidence>
<organism evidence="14 15">
    <name type="scientific">Oleidesulfovibrio alaskensis (strain ATCC BAA-1058 / DSM 17464 / G20)</name>
    <name type="common">Desulfovibrio alaskensis</name>
    <dbReference type="NCBI Taxonomy" id="207559"/>
    <lineage>
        <taxon>Bacteria</taxon>
        <taxon>Pseudomonadati</taxon>
        <taxon>Thermodesulfobacteriota</taxon>
        <taxon>Desulfovibrionia</taxon>
        <taxon>Desulfovibrionales</taxon>
        <taxon>Desulfovibrionaceae</taxon>
        <taxon>Oleidesulfovibrio</taxon>
    </lineage>
</organism>
<dbReference type="AlphaFoldDB" id="Q30WW8"/>
<evidence type="ECO:0000256" key="7">
    <source>
        <dbReference type="ARBA" id="ARBA00022723"/>
    </source>
</evidence>
<dbReference type="InterPro" id="IPR029009">
    <property type="entry name" value="ASB_dom_sf"/>
</dbReference>
<reference evidence="14 15" key="1">
    <citation type="journal article" date="2011" name="J. Bacteriol.">
        <title>Complete genome sequence and updated annotation of Desulfovibrio alaskensis G20.</title>
        <authorList>
            <person name="Hauser L.J."/>
            <person name="Land M.L."/>
            <person name="Brown S.D."/>
            <person name="Larimer F."/>
            <person name="Keller K.L."/>
            <person name="Rapp-Giles B.J."/>
            <person name="Price M.N."/>
            <person name="Lin M."/>
            <person name="Bruce D.C."/>
            <person name="Detter J.C."/>
            <person name="Tapia R."/>
            <person name="Han C.S."/>
            <person name="Goodwin L.A."/>
            <person name="Cheng J.F."/>
            <person name="Pitluck S."/>
            <person name="Copeland A."/>
            <person name="Lucas S."/>
            <person name="Nolan M."/>
            <person name="Lapidus A.L."/>
            <person name="Palumbo A.V."/>
            <person name="Wall J.D."/>
        </authorList>
    </citation>
    <scope>NUCLEOTIDE SEQUENCE [LARGE SCALE GENOMIC DNA]</scope>
    <source>
        <strain evidence="15">ATCC BAA 1058 / DSM 17464 / G20</strain>
    </source>
</reference>
<proteinExistence type="inferred from homology"/>
<comment type="cofactor">
    <cofactor evidence="1">
        <name>[4Fe-4S] cluster</name>
        <dbReference type="ChEBI" id="CHEBI:49883"/>
    </cofactor>
</comment>
<comment type="pathway">
    <text evidence="2">Carbohydrate biosynthesis; gluconeogenesis.</text>
</comment>
<dbReference type="PANTHER" id="PTHR30182:SF1">
    <property type="entry name" value="L-SERINE DEHYDRATASE 1"/>
    <property type="match status" value="1"/>
</dbReference>
<gene>
    <name evidence="14" type="ordered locus">Dde_3034</name>
</gene>
<feature type="domain" description="Serine dehydratase-like alpha subunit" evidence="12">
    <location>
        <begin position="164"/>
        <end position="398"/>
    </location>
</feature>
<accession>Q30WW8</accession>
<evidence type="ECO:0000256" key="11">
    <source>
        <dbReference type="ARBA" id="ARBA00049406"/>
    </source>
</evidence>
<evidence type="ECO:0000256" key="9">
    <source>
        <dbReference type="ARBA" id="ARBA00023014"/>
    </source>
</evidence>
<keyword evidence="6" id="KW-0004">4Fe-4S</keyword>
<dbReference type="eggNOG" id="COG1760">
    <property type="taxonomic scope" value="Bacteria"/>
</dbReference>
<evidence type="ECO:0000259" key="13">
    <source>
        <dbReference type="Pfam" id="PF03315"/>
    </source>
</evidence>
<comment type="similarity">
    <text evidence="3">Belongs to the iron-sulfur dependent L-serine dehydratase family.</text>
</comment>
<feature type="domain" description="Serine dehydratase beta chain" evidence="13">
    <location>
        <begin position="3"/>
        <end position="58"/>
    </location>
</feature>
<comment type="catalytic activity">
    <reaction evidence="11">
        <text>L-serine = pyruvate + NH4(+)</text>
        <dbReference type="Rhea" id="RHEA:19169"/>
        <dbReference type="ChEBI" id="CHEBI:15361"/>
        <dbReference type="ChEBI" id="CHEBI:28938"/>
        <dbReference type="ChEBI" id="CHEBI:33384"/>
        <dbReference type="EC" id="4.3.1.17"/>
    </reaction>
</comment>
<keyword evidence="9" id="KW-0411">Iron-sulfur</keyword>
<protein>
    <recommendedName>
        <fullName evidence="4">L-serine ammonia-lyase</fullName>
        <ecNumber evidence="4">4.3.1.17</ecNumber>
    </recommendedName>
</protein>
<dbReference type="GO" id="GO:0051539">
    <property type="term" value="F:4 iron, 4 sulfur cluster binding"/>
    <property type="evidence" value="ECO:0007669"/>
    <property type="project" value="UniProtKB-KW"/>
</dbReference>
<evidence type="ECO:0000259" key="12">
    <source>
        <dbReference type="Pfam" id="PF03313"/>
    </source>
</evidence>